<organism evidence="3 4">
    <name type="scientific">Sphingobacterium daejeonense</name>
    <dbReference type="NCBI Taxonomy" id="371142"/>
    <lineage>
        <taxon>Bacteria</taxon>
        <taxon>Pseudomonadati</taxon>
        <taxon>Bacteroidota</taxon>
        <taxon>Sphingobacteriia</taxon>
        <taxon>Sphingobacteriales</taxon>
        <taxon>Sphingobacteriaceae</taxon>
        <taxon>Sphingobacterium</taxon>
    </lineage>
</organism>
<name>A0ABW3RNI2_9SPHI</name>
<keyword evidence="1" id="KW-0378">Hydrolase</keyword>
<comment type="caution">
    <text evidence="3">The sequence shown here is derived from an EMBL/GenBank/DDBJ whole genome shotgun (WGS) entry which is preliminary data.</text>
</comment>
<protein>
    <recommendedName>
        <fullName evidence="1">Neutral ceramidase</fullName>
        <ecNumber evidence="1">3.5.1.23</ecNumber>
    </recommendedName>
</protein>
<sequence length="440" mass="48884">MKHLFMVLNRLVICLFMFLLGENLSFGQQFRAAVGKVNITPVDSQHLLGYGARKSTAVHDSIYHRIVVMDDGTQKFILVSSDICLVSPSEYDKVAKKIEEKYNVPNNNFWWSTTHTHSAPELGPPGLAEAFLGERYTHQYDTNYTAITESKLYKAVEEAISKLEPARLAVGWGESNANINRRARDIHGNTNLGLNPDIPVDRKIGIIRLEKADHSIMAIIANYAMHGTVIGGECTLISGDGPGVVSDFVESKTGATMLFINGAAGNVAPIYSTQPNAFRLKEFEALLGEKIIDANSKINGSISQIKMKTGDTIVKTARKDGLKWPGYLSNYTGKDQKGNDIVKLPIRFLNLNNDIAIWAAPLELFNEVAVEIRNKSPFKYTFFYGYTNGWLGYMLTDNEIPYGGYEPTVSPFKVGAQNDLIKSVIDYLKESKRKITGKQN</sequence>
<dbReference type="EC" id="3.5.1.23" evidence="1"/>
<comment type="catalytic activity">
    <reaction evidence="1">
        <text>an N-acylsphing-4-enine + H2O = sphing-4-enine + a fatty acid</text>
        <dbReference type="Rhea" id="RHEA:20856"/>
        <dbReference type="ChEBI" id="CHEBI:15377"/>
        <dbReference type="ChEBI" id="CHEBI:28868"/>
        <dbReference type="ChEBI" id="CHEBI:52639"/>
        <dbReference type="ChEBI" id="CHEBI:57756"/>
        <dbReference type="EC" id="3.5.1.23"/>
    </reaction>
</comment>
<evidence type="ECO:0000313" key="4">
    <source>
        <dbReference type="Proteomes" id="UP001597205"/>
    </source>
</evidence>
<dbReference type="InterPro" id="IPR006823">
    <property type="entry name" value="Ceramidase_alk"/>
</dbReference>
<proteinExistence type="inferred from homology"/>
<dbReference type="InterPro" id="IPR031329">
    <property type="entry name" value="NEUT/ALK_ceramidase_N"/>
</dbReference>
<dbReference type="PANTHER" id="PTHR12670:SF1">
    <property type="entry name" value="NEUTRAL CERAMIDASE"/>
    <property type="match status" value="1"/>
</dbReference>
<evidence type="ECO:0000256" key="1">
    <source>
        <dbReference type="RuleBase" id="RU366019"/>
    </source>
</evidence>
<reference evidence="4" key="1">
    <citation type="journal article" date="2019" name="Int. J. Syst. Evol. Microbiol.">
        <title>The Global Catalogue of Microorganisms (GCM) 10K type strain sequencing project: providing services to taxonomists for standard genome sequencing and annotation.</title>
        <authorList>
            <consortium name="The Broad Institute Genomics Platform"/>
            <consortium name="The Broad Institute Genome Sequencing Center for Infectious Disease"/>
            <person name="Wu L."/>
            <person name="Ma J."/>
        </authorList>
    </citation>
    <scope>NUCLEOTIDE SEQUENCE [LARGE SCALE GENOMIC DNA]</scope>
    <source>
        <strain evidence="4">CCUG 52468</strain>
    </source>
</reference>
<dbReference type="EMBL" id="JBHTKY010000020">
    <property type="protein sequence ID" value="MFD1166544.1"/>
    <property type="molecule type" value="Genomic_DNA"/>
</dbReference>
<dbReference type="RefSeq" id="WP_380897290.1">
    <property type="nucleotide sequence ID" value="NZ_JBHTKY010000020.1"/>
</dbReference>
<keyword evidence="1" id="KW-0746">Sphingolipid metabolism</keyword>
<dbReference type="PANTHER" id="PTHR12670">
    <property type="entry name" value="CERAMIDASE"/>
    <property type="match status" value="1"/>
</dbReference>
<accession>A0ABW3RNI2</accession>
<keyword evidence="1" id="KW-0443">Lipid metabolism</keyword>
<dbReference type="Proteomes" id="UP001597205">
    <property type="component" value="Unassembled WGS sequence"/>
</dbReference>
<dbReference type="Pfam" id="PF04734">
    <property type="entry name" value="Ceramidase_alk"/>
    <property type="match status" value="1"/>
</dbReference>
<comment type="similarity">
    <text evidence="1">Belongs to the neutral ceramidase family.</text>
</comment>
<feature type="domain" description="Neutral/alkaline non-lysosomal ceramidase N-terminal" evidence="2">
    <location>
        <begin position="32"/>
        <end position="255"/>
    </location>
</feature>
<evidence type="ECO:0000313" key="3">
    <source>
        <dbReference type="EMBL" id="MFD1166544.1"/>
    </source>
</evidence>
<keyword evidence="4" id="KW-1185">Reference proteome</keyword>
<evidence type="ECO:0000259" key="2">
    <source>
        <dbReference type="Pfam" id="PF04734"/>
    </source>
</evidence>
<gene>
    <name evidence="3" type="ORF">ACFQ2C_13095</name>
</gene>